<name>A0A8A1LUZ7_AJECA</name>
<dbReference type="VEuPathDB" id="FungiDB:I7I51_07437"/>
<reference evidence="1" key="1">
    <citation type="submission" date="2021-01" db="EMBL/GenBank/DDBJ databases">
        <title>Chromosome-level genome assembly of a human fungal pathogen reveals clustering of transcriptionally co-regulated genes.</title>
        <authorList>
            <person name="Voorhies M."/>
            <person name="Cohen S."/>
            <person name="Shea T.P."/>
            <person name="Petrus S."/>
            <person name="Munoz J.F."/>
            <person name="Poplawski S."/>
            <person name="Goldman W.E."/>
            <person name="Michael T."/>
            <person name="Cuomo C.A."/>
            <person name="Sil A."/>
            <person name="Beyhan S."/>
        </authorList>
    </citation>
    <scope>NUCLEOTIDE SEQUENCE</scope>
    <source>
        <strain evidence="1">WU24</strain>
    </source>
</reference>
<dbReference type="OrthoDB" id="5393654at2759"/>
<evidence type="ECO:0000313" key="1">
    <source>
        <dbReference type="EMBL" id="QSS58018.1"/>
    </source>
</evidence>
<organism evidence="1 2">
    <name type="scientific">Ajellomyces capsulatus</name>
    <name type="common">Darling's disease fungus</name>
    <name type="synonym">Histoplasma capsulatum</name>
    <dbReference type="NCBI Taxonomy" id="5037"/>
    <lineage>
        <taxon>Eukaryota</taxon>
        <taxon>Fungi</taxon>
        <taxon>Dikarya</taxon>
        <taxon>Ascomycota</taxon>
        <taxon>Pezizomycotina</taxon>
        <taxon>Eurotiomycetes</taxon>
        <taxon>Eurotiomycetidae</taxon>
        <taxon>Onygenales</taxon>
        <taxon>Ajellomycetaceae</taxon>
        <taxon>Histoplasma</taxon>
    </lineage>
</organism>
<accession>A0A8A1LUZ7</accession>
<dbReference type="Proteomes" id="UP000663671">
    <property type="component" value="Chromosome 2"/>
</dbReference>
<evidence type="ECO:0000313" key="2">
    <source>
        <dbReference type="Proteomes" id="UP000663671"/>
    </source>
</evidence>
<gene>
    <name evidence="1" type="ORF">I7I51_07437</name>
</gene>
<dbReference type="AlphaFoldDB" id="A0A8A1LUZ7"/>
<protein>
    <submittedName>
        <fullName evidence="1">Uncharacterized protein</fullName>
    </submittedName>
</protein>
<proteinExistence type="predicted"/>
<dbReference type="EMBL" id="CP069109">
    <property type="protein sequence ID" value="QSS58018.1"/>
    <property type="molecule type" value="Genomic_DNA"/>
</dbReference>
<sequence>MSPDGTRVALFKVRALRQEWSKKSLGGETLRRGDTSQIHAEWYQLGLFHILIKCFLKNLAIRRSGDLALQGDKSRARDAAFRLLFLIRNEFSDEKRDFDKVYNAVLFIVSNLGTFRPSTRIAVREVFKERFIVSPKQQG</sequence>